<evidence type="ECO:0000313" key="1">
    <source>
        <dbReference type="EMBL" id="KFB77972.1"/>
    </source>
</evidence>
<evidence type="ECO:0000313" key="3">
    <source>
        <dbReference type="Proteomes" id="UP000021315"/>
    </source>
</evidence>
<dbReference type="STRING" id="1453999.AW06_000644"/>
<dbReference type="EMBL" id="CP058708">
    <property type="protein sequence ID" value="QLH50342.1"/>
    <property type="molecule type" value="Genomic_DNA"/>
</dbReference>
<gene>
    <name evidence="1" type="ORF">AW06_000644</name>
    <name evidence="2" type="ORF">HWD57_11515</name>
</gene>
<sequence>MINCSLNPEDAASVVATIFGEIDRVFALEGDLIAHDSLSRVLSVSAGGRRYYVKGYSGADRALYCRSREGGPALTTLPMTPGLCERRWPWTH</sequence>
<dbReference type="KEGG" id="acog:HWD57_11515"/>
<accession>A0A080M9J1</accession>
<protein>
    <submittedName>
        <fullName evidence="1">Uncharacterized protein</fullName>
    </submittedName>
</protein>
<keyword evidence="3" id="KW-1185">Reference proteome</keyword>
<reference evidence="2 4" key="2">
    <citation type="journal article" date="2019" name="Microbiome">
        <title>Annotated bacterial chromosomes from frame-shift-corrected long-read metagenomic data.</title>
        <authorList>
            <person name="Arumugam K."/>
            <person name="Bagci C."/>
            <person name="Bessarab I."/>
            <person name="Beier S."/>
            <person name="Buchfink B."/>
            <person name="Gorska A."/>
            <person name="Qiu G."/>
            <person name="Huson D.H."/>
            <person name="Williams R.B.H."/>
        </authorList>
    </citation>
    <scope>NUCLEOTIDE SEQUENCE [LARGE SCALE GENOMIC DNA]</scope>
    <source>
        <strain evidence="2">SSA1</strain>
    </source>
</reference>
<reference evidence="1 3" key="1">
    <citation type="submission" date="2014-02" db="EMBL/GenBank/DDBJ databases">
        <title>Expanding our view of genomic diversity in Candidatus Accumulibacter clades.</title>
        <authorList>
            <person name="Skennerton C.T."/>
            <person name="Barr J.J."/>
            <person name="Slater F.R."/>
            <person name="Bond P.L."/>
            <person name="Tyson G.W."/>
        </authorList>
    </citation>
    <scope>NUCLEOTIDE SEQUENCE [LARGE SCALE GENOMIC DNA]</scope>
    <source>
        <strain evidence="3">SK-02</strain>
    </source>
</reference>
<name>A0A080M9J1_9PROT</name>
<dbReference type="EMBL" id="JDST02000012">
    <property type="protein sequence ID" value="KFB77972.1"/>
    <property type="molecule type" value="Genomic_DNA"/>
</dbReference>
<dbReference type="RefSeq" id="WP_034945381.1">
    <property type="nucleotide sequence ID" value="NZ_JDST02000012.1"/>
</dbReference>
<evidence type="ECO:0000313" key="2">
    <source>
        <dbReference type="EMBL" id="QLH50342.1"/>
    </source>
</evidence>
<reference evidence="2" key="3">
    <citation type="submission" date="2020-06" db="EMBL/GenBank/DDBJ databases">
        <authorList>
            <person name="Arumugam K."/>
            <person name="Besarab I."/>
            <person name="Haryono M."/>
            <person name="Bagci C."/>
            <person name="Beier S."/>
            <person name="Buchfink B."/>
            <person name="Gorska A."/>
            <person name="Qiu G."/>
            <person name="Huson D.H."/>
            <person name="Williams R.B."/>
        </authorList>
    </citation>
    <scope>NUCLEOTIDE SEQUENCE</scope>
    <source>
        <strain evidence="2">SSA1</strain>
    </source>
</reference>
<dbReference type="Proteomes" id="UP000509684">
    <property type="component" value="Chromosome"/>
</dbReference>
<organism evidence="1 3">
    <name type="scientific">Candidatus Accumulibacter cognatus</name>
    <dbReference type="NCBI Taxonomy" id="2954383"/>
    <lineage>
        <taxon>Bacteria</taxon>
        <taxon>Pseudomonadati</taxon>
        <taxon>Pseudomonadota</taxon>
        <taxon>Betaproteobacteria</taxon>
        <taxon>Candidatus Accumulibacter</taxon>
    </lineage>
</organism>
<proteinExistence type="predicted"/>
<accession>A0A7D5SEM8</accession>
<evidence type="ECO:0000313" key="4">
    <source>
        <dbReference type="Proteomes" id="UP000509684"/>
    </source>
</evidence>
<dbReference type="AlphaFoldDB" id="A0A080M9J1"/>
<dbReference type="Proteomes" id="UP000021315">
    <property type="component" value="Unassembled WGS sequence"/>
</dbReference>